<dbReference type="InterPro" id="IPR004099">
    <property type="entry name" value="Pyr_nucl-diS_OxRdtase_dimer"/>
</dbReference>
<keyword evidence="6" id="KW-0676">Redox-active center</keyword>
<name>A0A1M6MUH8_9BACT</name>
<dbReference type="PRINTS" id="PR00368">
    <property type="entry name" value="FADPNR"/>
</dbReference>
<evidence type="ECO:0000259" key="7">
    <source>
        <dbReference type="PROSITE" id="PS50206"/>
    </source>
</evidence>
<keyword evidence="5" id="KW-0560">Oxidoreductase</keyword>
<evidence type="ECO:0000313" key="9">
    <source>
        <dbReference type="Proteomes" id="UP000183994"/>
    </source>
</evidence>
<comment type="similarity">
    <text evidence="2">Belongs to the class-III pyridine nucleotide-disulfide oxidoreductase family.</text>
</comment>
<dbReference type="Proteomes" id="UP000183994">
    <property type="component" value="Unassembled WGS sequence"/>
</dbReference>
<evidence type="ECO:0000256" key="1">
    <source>
        <dbReference type="ARBA" id="ARBA00001974"/>
    </source>
</evidence>
<dbReference type="PANTHER" id="PTHR43429:SF1">
    <property type="entry name" value="NAD(P)H SULFUR OXIDOREDUCTASE (COA-DEPENDENT)"/>
    <property type="match status" value="1"/>
</dbReference>
<dbReference type="Gene3D" id="3.40.250.10">
    <property type="entry name" value="Rhodanese-like domain"/>
    <property type="match status" value="1"/>
</dbReference>
<dbReference type="RefSeq" id="WP_073476118.1">
    <property type="nucleotide sequence ID" value="NZ_FQZU01000013.1"/>
</dbReference>
<dbReference type="InterPro" id="IPR036873">
    <property type="entry name" value="Rhodanese-like_dom_sf"/>
</dbReference>
<dbReference type="PANTHER" id="PTHR43429">
    <property type="entry name" value="PYRIDINE NUCLEOTIDE-DISULFIDE OXIDOREDUCTASE DOMAIN-CONTAINING"/>
    <property type="match status" value="1"/>
</dbReference>
<reference evidence="9" key="1">
    <citation type="submission" date="2016-11" db="EMBL/GenBank/DDBJ databases">
        <authorList>
            <person name="Varghese N."/>
            <person name="Submissions S."/>
        </authorList>
    </citation>
    <scope>NUCLEOTIDE SEQUENCE [LARGE SCALE GENOMIC DNA]</scope>
    <source>
        <strain evidence="9">DSM 16219</strain>
    </source>
</reference>
<dbReference type="SUPFAM" id="SSF52821">
    <property type="entry name" value="Rhodanese/Cell cycle control phosphatase"/>
    <property type="match status" value="1"/>
</dbReference>
<dbReference type="InterPro" id="IPR036188">
    <property type="entry name" value="FAD/NAD-bd_sf"/>
</dbReference>
<keyword evidence="9" id="KW-1185">Reference proteome</keyword>
<dbReference type="Pfam" id="PF02852">
    <property type="entry name" value="Pyr_redox_dim"/>
    <property type="match status" value="1"/>
</dbReference>
<dbReference type="Pfam" id="PF07992">
    <property type="entry name" value="Pyr_redox_2"/>
    <property type="match status" value="1"/>
</dbReference>
<proteinExistence type="inferred from homology"/>
<feature type="domain" description="Rhodanese" evidence="7">
    <location>
        <begin position="478"/>
        <end position="573"/>
    </location>
</feature>
<dbReference type="PRINTS" id="PR00411">
    <property type="entry name" value="PNDRDTASEI"/>
</dbReference>
<dbReference type="Gene3D" id="3.50.50.60">
    <property type="entry name" value="FAD/NAD(P)-binding domain"/>
    <property type="match status" value="2"/>
</dbReference>
<sequence length="575" mass="60724">MGQKVLIIGAVALGPKVACRLRRLDPSAHVTLIDRDNLISYGGCGIPYYVGGDVADLEGLYSTSSHAIRDDRFFKTVKGVNVLSRTEVTDIDRKGKTVSVRNRATGEEKTLDYDKLVLATGANPVVPPIPGADLPGVSVVANLHNAKEIKEKISKGQVESAVVIGGGAIGVEMAEALADLWGVETTLVEMMEHLLPTAIGPDMGLIVKNHMEEHDVRILLGESVTRIVGTPETGVEGVKTNKRDIPCQLVVLAVGVRPNADLAAKAGLAIGPHGGILVDNTLRTSDPNIFAGGDCIELTHLISGQKVPMAFGSLANREGRVIGTNIAGGNAQFKGSVGAFCLKAFEMGVASAGLTAAQAQDAGFDPVHAVVVQADRAHFYPTNQLMYMKLIADKTTHKVLGVEAVGHNGDAVKARVDAVSAVLPFGPDVSDITALEVTYAPPFASAMDIVNNAGNALDNILKGKNKPIDVADFLKLFDEAKAHVLDVRGKPESQPFVERFGDRWVNIPQDQLAARIGEINGNGYGTGQLCLICDTGPRSYEAQCLLASHGITDTVNIQGGYGMLKKSAPDFNNPV</sequence>
<dbReference type="InterPro" id="IPR001763">
    <property type="entry name" value="Rhodanese-like_dom"/>
</dbReference>
<dbReference type="AlphaFoldDB" id="A0A1M6MUH8"/>
<dbReference type="PROSITE" id="PS50206">
    <property type="entry name" value="RHODANESE_3"/>
    <property type="match status" value="1"/>
</dbReference>
<evidence type="ECO:0000256" key="5">
    <source>
        <dbReference type="ARBA" id="ARBA00023002"/>
    </source>
</evidence>
<dbReference type="SUPFAM" id="SSF51905">
    <property type="entry name" value="FAD/NAD(P)-binding domain"/>
    <property type="match status" value="1"/>
</dbReference>
<evidence type="ECO:0000256" key="2">
    <source>
        <dbReference type="ARBA" id="ARBA00009130"/>
    </source>
</evidence>
<dbReference type="InterPro" id="IPR016156">
    <property type="entry name" value="FAD/NAD-linked_Rdtase_dimer_sf"/>
</dbReference>
<evidence type="ECO:0000256" key="6">
    <source>
        <dbReference type="ARBA" id="ARBA00023284"/>
    </source>
</evidence>
<dbReference type="InterPro" id="IPR023753">
    <property type="entry name" value="FAD/NAD-binding_dom"/>
</dbReference>
<dbReference type="InterPro" id="IPR050260">
    <property type="entry name" value="FAD-bd_OxRdtase"/>
</dbReference>
<dbReference type="OrthoDB" id="9769238at2"/>
<gene>
    <name evidence="8" type="ORF">SAMN02745216_02445</name>
</gene>
<dbReference type="SUPFAM" id="SSF55424">
    <property type="entry name" value="FAD/NAD-linked reductases, dimerisation (C-terminal) domain"/>
    <property type="match status" value="1"/>
</dbReference>
<evidence type="ECO:0000313" key="8">
    <source>
        <dbReference type="EMBL" id="SHJ87107.1"/>
    </source>
</evidence>
<dbReference type="CDD" id="cd00158">
    <property type="entry name" value="RHOD"/>
    <property type="match status" value="1"/>
</dbReference>
<protein>
    <submittedName>
        <fullName evidence="8">NADPH-dependent 2,4-dienoyl-CoA reductase, sulfur reductase</fullName>
    </submittedName>
</protein>
<dbReference type="GO" id="GO:0016491">
    <property type="term" value="F:oxidoreductase activity"/>
    <property type="evidence" value="ECO:0007669"/>
    <property type="project" value="UniProtKB-KW"/>
</dbReference>
<organism evidence="8 9">
    <name type="scientific">Desulfatibacillum alkenivorans DSM 16219</name>
    <dbReference type="NCBI Taxonomy" id="1121393"/>
    <lineage>
        <taxon>Bacteria</taxon>
        <taxon>Pseudomonadati</taxon>
        <taxon>Thermodesulfobacteriota</taxon>
        <taxon>Desulfobacteria</taxon>
        <taxon>Desulfobacterales</taxon>
        <taxon>Desulfatibacillaceae</taxon>
        <taxon>Desulfatibacillum</taxon>
    </lineage>
</organism>
<accession>A0A1M6MUH8</accession>
<dbReference type="EMBL" id="FQZU01000013">
    <property type="protein sequence ID" value="SHJ87107.1"/>
    <property type="molecule type" value="Genomic_DNA"/>
</dbReference>
<dbReference type="STRING" id="1121393.SAMN02745216_02445"/>
<evidence type="ECO:0000256" key="4">
    <source>
        <dbReference type="ARBA" id="ARBA00022827"/>
    </source>
</evidence>
<evidence type="ECO:0000256" key="3">
    <source>
        <dbReference type="ARBA" id="ARBA00022630"/>
    </source>
</evidence>
<comment type="cofactor">
    <cofactor evidence="1">
        <name>FAD</name>
        <dbReference type="ChEBI" id="CHEBI:57692"/>
    </cofactor>
</comment>
<keyword evidence="4" id="KW-0274">FAD</keyword>
<keyword evidence="3" id="KW-0285">Flavoprotein</keyword>